<dbReference type="KEGG" id="dpr:Despr_2143"/>
<evidence type="ECO:0000259" key="2">
    <source>
        <dbReference type="Pfam" id="PF13649"/>
    </source>
</evidence>
<reference evidence="3 4" key="1">
    <citation type="journal article" date="2011" name="Stand. Genomic Sci.">
        <title>Complete genome sequence of Desulfobulbus propionicus type strain (1pr3).</title>
        <authorList>
            <person name="Pagani I."/>
            <person name="Lapidus A."/>
            <person name="Nolan M."/>
            <person name="Lucas S."/>
            <person name="Hammon N."/>
            <person name="Deshpande S."/>
            <person name="Cheng J.F."/>
            <person name="Chertkov O."/>
            <person name="Davenport K."/>
            <person name="Tapia R."/>
            <person name="Han C."/>
            <person name="Goodwin L."/>
            <person name="Pitluck S."/>
            <person name="Liolios K."/>
            <person name="Mavromatis K."/>
            <person name="Ivanova N."/>
            <person name="Mikhailova N."/>
            <person name="Pati A."/>
            <person name="Chen A."/>
            <person name="Palaniappan K."/>
            <person name="Land M."/>
            <person name="Hauser L."/>
            <person name="Chang Y.J."/>
            <person name="Jeffries C.D."/>
            <person name="Detter J.C."/>
            <person name="Brambilla E."/>
            <person name="Kannan K.P."/>
            <person name="Djao O.D."/>
            <person name="Rohde M."/>
            <person name="Pukall R."/>
            <person name="Spring S."/>
            <person name="Goker M."/>
            <person name="Sikorski J."/>
            <person name="Woyke T."/>
            <person name="Bristow J."/>
            <person name="Eisen J.A."/>
            <person name="Markowitz V."/>
            <person name="Hugenholtz P."/>
            <person name="Kyrpides N.C."/>
            <person name="Klenk H.P."/>
        </authorList>
    </citation>
    <scope>NUCLEOTIDE SEQUENCE [LARGE SCALE GENOMIC DNA]</scope>
    <source>
        <strain evidence="4">ATCC 33891 / DSM 2032 / 1pr3</strain>
    </source>
</reference>
<dbReference type="EMBL" id="CP002364">
    <property type="protein sequence ID" value="ADW18288.1"/>
    <property type="molecule type" value="Genomic_DNA"/>
</dbReference>
<feature type="domain" description="Methyltransferase" evidence="2">
    <location>
        <begin position="77"/>
        <end position="169"/>
    </location>
</feature>
<proteinExistence type="predicted"/>
<dbReference type="AlphaFoldDB" id="A0A7U3YMU2"/>
<protein>
    <submittedName>
        <fullName evidence="3">Methyltransferase type 11</fullName>
    </submittedName>
</protein>
<dbReference type="PANTHER" id="PTHR43861">
    <property type="entry name" value="TRANS-ACONITATE 2-METHYLTRANSFERASE-RELATED"/>
    <property type="match status" value="1"/>
</dbReference>
<dbReference type="SUPFAM" id="SSF53335">
    <property type="entry name" value="S-adenosyl-L-methionine-dependent methyltransferases"/>
    <property type="match status" value="1"/>
</dbReference>
<keyword evidence="4" id="KW-1185">Reference proteome</keyword>
<evidence type="ECO:0000313" key="3">
    <source>
        <dbReference type="EMBL" id="ADW18288.1"/>
    </source>
</evidence>
<gene>
    <name evidence="3" type="ordered locus">Despr_2143</name>
</gene>
<dbReference type="GO" id="GO:0008168">
    <property type="term" value="F:methyltransferase activity"/>
    <property type="evidence" value="ECO:0007669"/>
    <property type="project" value="UniProtKB-KW"/>
</dbReference>
<keyword evidence="1" id="KW-0808">Transferase</keyword>
<dbReference type="PANTHER" id="PTHR43861:SF3">
    <property type="entry name" value="PUTATIVE (AFU_ORTHOLOGUE AFUA_2G14390)-RELATED"/>
    <property type="match status" value="1"/>
</dbReference>
<name>A0A7U3YMU2_DESPD</name>
<dbReference type="Pfam" id="PF13649">
    <property type="entry name" value="Methyltransf_25"/>
    <property type="match status" value="1"/>
</dbReference>
<accession>A0A7U3YMU2</accession>
<dbReference type="InterPro" id="IPR029063">
    <property type="entry name" value="SAM-dependent_MTases_sf"/>
</dbReference>
<dbReference type="CDD" id="cd02440">
    <property type="entry name" value="AdoMet_MTases"/>
    <property type="match status" value="1"/>
</dbReference>
<organism evidence="3 4">
    <name type="scientific">Desulfobulbus propionicus (strain ATCC 33891 / DSM 2032 / VKM B-1956 / 1pr3)</name>
    <dbReference type="NCBI Taxonomy" id="577650"/>
    <lineage>
        <taxon>Bacteria</taxon>
        <taxon>Pseudomonadati</taxon>
        <taxon>Thermodesulfobacteriota</taxon>
        <taxon>Desulfobulbia</taxon>
        <taxon>Desulfobulbales</taxon>
        <taxon>Desulfobulbaceae</taxon>
        <taxon>Desulfobulbus</taxon>
    </lineage>
</organism>
<sequence length="243" mass="26418">MGCGCPQRGIPVGHPFGPSPCFDAMQPMMETTMTSEKRDFDKEAALWDEKPQRVKLATEVAEAMVQRVALTPTMEALDFGCGTGLLTLQLQPLVRSITGVDSSAGMLAVLEDKINRLQLANVRTLLCDLDQGERLTGRYDLVVSSMTLHHIREVDTLLRQWHDVLAPGGTLAVADLDSEGGRFHGDDNTGVFHFGFDRAALSLSAAQTGFNELSVETATEIIKPDASGRPSRFTVFLLTARKG</sequence>
<evidence type="ECO:0000256" key="1">
    <source>
        <dbReference type="ARBA" id="ARBA00022679"/>
    </source>
</evidence>
<dbReference type="InterPro" id="IPR041698">
    <property type="entry name" value="Methyltransf_25"/>
</dbReference>
<keyword evidence="3" id="KW-0489">Methyltransferase</keyword>
<dbReference type="Proteomes" id="UP000006365">
    <property type="component" value="Chromosome"/>
</dbReference>
<dbReference type="GO" id="GO:0032259">
    <property type="term" value="P:methylation"/>
    <property type="evidence" value="ECO:0007669"/>
    <property type="project" value="UniProtKB-KW"/>
</dbReference>
<evidence type="ECO:0000313" key="4">
    <source>
        <dbReference type="Proteomes" id="UP000006365"/>
    </source>
</evidence>
<dbReference type="Gene3D" id="3.40.50.150">
    <property type="entry name" value="Vaccinia Virus protein VP39"/>
    <property type="match status" value="1"/>
</dbReference>